<accession>A0A8S2NFX5</accession>
<comment type="caution">
    <text evidence="1">The sequence shown here is derived from an EMBL/GenBank/DDBJ whole genome shotgun (WGS) entry which is preliminary data.</text>
</comment>
<protein>
    <submittedName>
        <fullName evidence="1">Uncharacterized protein</fullName>
    </submittedName>
</protein>
<evidence type="ECO:0000313" key="2">
    <source>
        <dbReference type="EMBL" id="CAF4030418.1"/>
    </source>
</evidence>
<proteinExistence type="predicted"/>
<organism evidence="1 3">
    <name type="scientific">Rotaria magnacalcarata</name>
    <dbReference type="NCBI Taxonomy" id="392030"/>
    <lineage>
        <taxon>Eukaryota</taxon>
        <taxon>Metazoa</taxon>
        <taxon>Spiralia</taxon>
        <taxon>Gnathifera</taxon>
        <taxon>Rotifera</taxon>
        <taxon>Eurotatoria</taxon>
        <taxon>Bdelloidea</taxon>
        <taxon>Philodinida</taxon>
        <taxon>Philodinidae</taxon>
        <taxon>Rotaria</taxon>
    </lineage>
</organism>
<evidence type="ECO:0000313" key="1">
    <source>
        <dbReference type="EMBL" id="CAF3999058.1"/>
    </source>
</evidence>
<gene>
    <name evidence="2" type="ORF">BYL167_LOCUS15302</name>
    <name evidence="1" type="ORF">GIL414_LOCUS11649</name>
</gene>
<reference evidence="1" key="1">
    <citation type="submission" date="2021-02" db="EMBL/GenBank/DDBJ databases">
        <authorList>
            <person name="Nowell W R."/>
        </authorList>
    </citation>
    <scope>NUCLEOTIDE SEQUENCE</scope>
</reference>
<dbReference type="Proteomes" id="UP000681967">
    <property type="component" value="Unassembled WGS sequence"/>
</dbReference>
<name>A0A8S2NFX5_9BILA</name>
<dbReference type="EMBL" id="CAJOBJ010004394">
    <property type="protein sequence ID" value="CAF3999058.1"/>
    <property type="molecule type" value="Genomic_DNA"/>
</dbReference>
<dbReference type="AlphaFoldDB" id="A0A8S2NFX5"/>
<sequence length="184" mass="21423">MYPQQYPQTSQAPPPYQNNMHCNEPSVGYFRPAEERMEDFQQLVARYEINHTFATKLRVLEGYEIVFICDDSGSMNTPLGDLSGPFDKLPSRYDDDCIGYLNDWDRKIPNLDVVDDYRNEKKEIQARQGKNFPFSFGDYVVKILMGGVDSWFDDLDEKKVVTDGYGRPNKDSDRKRKKLHCTIL</sequence>
<dbReference type="EMBL" id="CAJOBH010005618">
    <property type="protein sequence ID" value="CAF4030418.1"/>
    <property type="molecule type" value="Genomic_DNA"/>
</dbReference>
<dbReference type="Proteomes" id="UP000681720">
    <property type="component" value="Unassembled WGS sequence"/>
</dbReference>
<evidence type="ECO:0000313" key="3">
    <source>
        <dbReference type="Proteomes" id="UP000681720"/>
    </source>
</evidence>